<proteinExistence type="inferred from homology"/>
<protein>
    <submittedName>
        <fullName evidence="2">(pine wood nematode) hypothetical protein</fullName>
    </submittedName>
</protein>
<dbReference type="Pfam" id="PF00450">
    <property type="entry name" value="Peptidase_S10"/>
    <property type="match status" value="3"/>
</dbReference>
<dbReference type="SMR" id="A0A811KN55"/>
<dbReference type="InterPro" id="IPR029058">
    <property type="entry name" value="AB_hydrolase_fold"/>
</dbReference>
<evidence type="ECO:0000313" key="2">
    <source>
        <dbReference type="EMBL" id="CAD5217190.1"/>
    </source>
</evidence>
<sequence>MVILTFLVCTINASVKEEHQVRYLNSNDKFNHYAGYLNVSETRKLSYWLFESQNAPKTDPLILWLHGGPGCSSFYGAVIENGPLLLPQGDGKDLVFKENPHAYNTFANVLYLEGPAYTGFSINKEDNYTHSDDKTADDNFEFLKRFLVEYPEYKSRDFYVAGISYAGCYVPYLANKILDEEGALDLSLKGVILGNAVTKREWWDKFQLPSLVFNGIENPTSLAKWEKKYCPKGFDYFCGKELMGSPNTFLVRPLNAYDLTQPCYSGGACEGDSMDRFFNQPKVKEALHMDDVDWVYCDRTLQMEFNQNCDDPEPYVRRILDDGIKVLYFYGSTDAICPTFEGEFFTRKIGGIRSKIRMNVWYVDEQVAGIKTTYPNGLTYTTIIGAGHAAALAKPKQVKRAITKFITCNDDCDWTWVANAEIKDAHRVTCLPGWNFRINFEHYAGYLNVSKTRKLSYWLFESQNNPARDPLILWLHGGPGCSSFYGAVMENGPFLLPVGDGERLEFRRNDYAFNKFANVLYLESPAGTGFSINKDSSYIHDDDKTATDNLQFLQQFLMAYPEYNGRDFYIAGISYAGCYGIILGNPVTSLSLWGKFQLPTLVFNGLQSREVLTDWEKKYCSKGFADFCGEELVNSPQIANKTGLNSYDVSRKCYSGKICEGDSMVRYFNQKGVKKALHVENKEWIHCNQNLNYQYCTDTEQLVRRILQRNVKALYYYGTTDLICSFFEGDFFTRKIGRVGRTMDWNVDGNYAGTKTSYNNKLTYTTIYGAGHSAALTRPKQVMNAVWKFVNDVEDWSR</sequence>
<dbReference type="EMBL" id="CAJFCV020000002">
    <property type="protein sequence ID" value="CAG9100551.1"/>
    <property type="molecule type" value="Genomic_DNA"/>
</dbReference>
<dbReference type="PANTHER" id="PTHR11802">
    <property type="entry name" value="SERINE PROTEASE FAMILY S10 SERINE CARBOXYPEPTIDASE"/>
    <property type="match status" value="1"/>
</dbReference>
<dbReference type="PRINTS" id="PR00724">
    <property type="entry name" value="CRBOXYPTASEC"/>
</dbReference>
<dbReference type="AlphaFoldDB" id="A0A811KN55"/>
<gene>
    <name evidence="2" type="ORF">BXYJ_LOCUS4911</name>
</gene>
<keyword evidence="3" id="KW-1185">Reference proteome</keyword>
<accession>A0A811KN55</accession>
<dbReference type="SUPFAM" id="SSF53474">
    <property type="entry name" value="alpha/beta-Hydrolases"/>
    <property type="match status" value="2"/>
</dbReference>
<dbReference type="Proteomes" id="UP000659654">
    <property type="component" value="Unassembled WGS sequence"/>
</dbReference>
<comment type="similarity">
    <text evidence="1">Belongs to the peptidase S10 family.</text>
</comment>
<organism evidence="2 3">
    <name type="scientific">Bursaphelenchus xylophilus</name>
    <name type="common">Pinewood nematode worm</name>
    <name type="synonym">Aphelenchoides xylophilus</name>
    <dbReference type="NCBI Taxonomy" id="6326"/>
    <lineage>
        <taxon>Eukaryota</taxon>
        <taxon>Metazoa</taxon>
        <taxon>Ecdysozoa</taxon>
        <taxon>Nematoda</taxon>
        <taxon>Chromadorea</taxon>
        <taxon>Rhabditida</taxon>
        <taxon>Tylenchina</taxon>
        <taxon>Tylenchomorpha</taxon>
        <taxon>Aphelenchoidea</taxon>
        <taxon>Aphelenchoididae</taxon>
        <taxon>Bursaphelenchus</taxon>
    </lineage>
</organism>
<dbReference type="OrthoDB" id="443318at2759"/>
<dbReference type="Gene3D" id="3.40.50.1820">
    <property type="entry name" value="alpha/beta hydrolase"/>
    <property type="match status" value="2"/>
</dbReference>
<dbReference type="GO" id="GO:0004185">
    <property type="term" value="F:serine-type carboxypeptidase activity"/>
    <property type="evidence" value="ECO:0007669"/>
    <property type="project" value="InterPro"/>
</dbReference>
<reference evidence="2" key="1">
    <citation type="submission" date="2020-09" db="EMBL/GenBank/DDBJ databases">
        <authorList>
            <person name="Kikuchi T."/>
        </authorList>
    </citation>
    <scope>NUCLEOTIDE SEQUENCE</scope>
    <source>
        <strain evidence="2">Ka4C1</strain>
    </source>
</reference>
<dbReference type="EMBL" id="CAJFDI010000002">
    <property type="protein sequence ID" value="CAD5217190.1"/>
    <property type="molecule type" value="Genomic_DNA"/>
</dbReference>
<dbReference type="GO" id="GO:0006508">
    <property type="term" value="P:proteolysis"/>
    <property type="evidence" value="ECO:0007669"/>
    <property type="project" value="InterPro"/>
</dbReference>
<evidence type="ECO:0000313" key="3">
    <source>
        <dbReference type="Proteomes" id="UP000659654"/>
    </source>
</evidence>
<evidence type="ECO:0000256" key="1">
    <source>
        <dbReference type="ARBA" id="ARBA00009431"/>
    </source>
</evidence>
<comment type="caution">
    <text evidence="2">The sequence shown here is derived from an EMBL/GenBank/DDBJ whole genome shotgun (WGS) entry which is preliminary data.</text>
</comment>
<name>A0A811KN55_BURXY</name>
<dbReference type="PANTHER" id="PTHR11802:SF201">
    <property type="entry name" value="CARBOXYPEPTIDASE"/>
    <property type="match status" value="1"/>
</dbReference>
<dbReference type="Proteomes" id="UP000582659">
    <property type="component" value="Unassembled WGS sequence"/>
</dbReference>
<dbReference type="InterPro" id="IPR001563">
    <property type="entry name" value="Peptidase_S10"/>
</dbReference>
<dbReference type="Gene3D" id="3.40.50.12670">
    <property type="match status" value="1"/>
</dbReference>